<dbReference type="CDD" id="cd05137">
    <property type="entry name" value="RasGAP_CLA2_BUD2"/>
    <property type="match status" value="1"/>
</dbReference>
<dbReference type="SMART" id="SM00323">
    <property type="entry name" value="RasGAP"/>
    <property type="match status" value="1"/>
</dbReference>
<organism evidence="4 5">
    <name type="scientific">Ambrosiozyma monospora</name>
    <name type="common">Yeast</name>
    <name type="synonym">Endomycopsis monosporus</name>
    <dbReference type="NCBI Taxonomy" id="43982"/>
    <lineage>
        <taxon>Eukaryota</taxon>
        <taxon>Fungi</taxon>
        <taxon>Dikarya</taxon>
        <taxon>Ascomycota</taxon>
        <taxon>Saccharomycotina</taxon>
        <taxon>Pichiomycetes</taxon>
        <taxon>Pichiales</taxon>
        <taxon>Pichiaceae</taxon>
        <taxon>Ambrosiozyma</taxon>
    </lineage>
</organism>
<feature type="compositionally biased region" description="Basic residues" evidence="2">
    <location>
        <begin position="898"/>
        <end position="907"/>
    </location>
</feature>
<evidence type="ECO:0000256" key="2">
    <source>
        <dbReference type="SAM" id="MobiDB-lite"/>
    </source>
</evidence>
<dbReference type="GO" id="GO:0005096">
    <property type="term" value="F:GTPase activator activity"/>
    <property type="evidence" value="ECO:0007669"/>
    <property type="project" value="UniProtKB-KW"/>
</dbReference>
<reference evidence="4" key="1">
    <citation type="submission" date="2023-04" db="EMBL/GenBank/DDBJ databases">
        <title>Ambrosiozyma monospora NBRC 1965.</title>
        <authorList>
            <person name="Ichikawa N."/>
            <person name="Sato H."/>
            <person name="Tonouchi N."/>
        </authorList>
    </citation>
    <scope>NUCLEOTIDE SEQUENCE</scope>
    <source>
        <strain evidence="4">NBRC 1965</strain>
    </source>
</reference>
<dbReference type="InterPro" id="IPR001936">
    <property type="entry name" value="RasGAP_dom"/>
</dbReference>
<dbReference type="SUPFAM" id="SSF48350">
    <property type="entry name" value="GTPase activation domain, GAP"/>
    <property type="match status" value="1"/>
</dbReference>
<dbReference type="Proteomes" id="UP001165063">
    <property type="component" value="Unassembled WGS sequence"/>
</dbReference>
<feature type="domain" description="Ras-GAP" evidence="3">
    <location>
        <begin position="412"/>
        <end position="625"/>
    </location>
</feature>
<evidence type="ECO:0000313" key="5">
    <source>
        <dbReference type="Proteomes" id="UP001165063"/>
    </source>
</evidence>
<evidence type="ECO:0000313" key="4">
    <source>
        <dbReference type="EMBL" id="GMG22025.1"/>
    </source>
</evidence>
<keyword evidence="1" id="KW-0343">GTPase activation</keyword>
<dbReference type="PANTHER" id="PTHR10194:SF60">
    <property type="entry name" value="RAS GTPASE-ACTIVATING PROTEIN RASKOL"/>
    <property type="match status" value="1"/>
</dbReference>
<protein>
    <submittedName>
        <fullName evidence="4">Unnamed protein product</fullName>
    </submittedName>
</protein>
<proteinExistence type="predicted"/>
<dbReference type="Gene3D" id="1.10.506.10">
    <property type="entry name" value="GTPase Activation - p120gap, domain 1"/>
    <property type="match status" value="1"/>
</dbReference>
<dbReference type="EMBL" id="BSXU01000887">
    <property type="protein sequence ID" value="GMG22025.1"/>
    <property type="molecule type" value="Genomic_DNA"/>
</dbReference>
<dbReference type="OrthoDB" id="775356at2759"/>
<gene>
    <name evidence="4" type="ORF">Amon01_000244400</name>
</gene>
<name>A0A9W6YTR3_AMBMO</name>
<keyword evidence="5" id="KW-1185">Reference proteome</keyword>
<evidence type="ECO:0000259" key="3">
    <source>
        <dbReference type="PROSITE" id="PS50018"/>
    </source>
</evidence>
<accession>A0A9W6YTR3</accession>
<dbReference type="PROSITE" id="PS50018">
    <property type="entry name" value="RAS_GTPASE_ACTIV_2"/>
    <property type="match status" value="1"/>
</dbReference>
<dbReference type="AlphaFoldDB" id="A0A9W6YTR3"/>
<dbReference type="InterPro" id="IPR039360">
    <property type="entry name" value="Ras_GTPase"/>
</dbReference>
<evidence type="ECO:0000256" key="1">
    <source>
        <dbReference type="ARBA" id="ARBA00022468"/>
    </source>
</evidence>
<sequence length="907" mass="104078">MFPMVTGLLLHQRLLPKILLANNEKAVFTRFSSYQDYTEFLSCLLVWQNLKPGGLINKWTFNKSIVYNNNLKSNDLLVCRFKVFGPLPNNKKVKTFETPENPIYPTNPSETGNITEGWFIAMGYLKADGILDLLCESDGSLLYSLDITKLFSSEIRTIHDSILQTSSVLYIGAIDDLRAIRHFRNEVDSSQTESFFRSPDGSKKFNKFRRILIDFDLRIDLEDWFVTLSSFTKLEFAGNSILQQTTRIVKQAKFMILEARLTNFKGAAGEKLYAEVCMWGAPWYRTGVADVNSSGCAFFGTSLDMDLPSSCQYFKVLLKSSGHNDLYNMGRQPDEIIGTAFINPDILNSPQFMKKIDIQTDSNVVGQLVINLDLDESHVLPFGSYRLFEKMLGKFSIESLIKFLQPSLKSSDIEPMAIMLLNIYLTLYKENEYLESLMKIELTPFDSHVRSSRVTSSKSSSSNIINTLFRGSSLLSKALENYSTRVGHEYLEKVLGELISQVIEEDLDCECNPKLAPNTYKENYKNLLRYLNMLWDKIFKTSNDIPEELKTQWTNLRLQVEKVVDPNNLEQQVSPFRSVCSFVFLRFFSPPLLNPKMFNLTKSHLTDKAANTLKYLSKVLQTFANRNEYQPHKEPYLMGFNDDFLRKHDQELLLYIDRLTGRKMDFNEKILEMSNLVERLSLTASNEILNELPTMPYLIDKYLNIYKLVALLDGKNQQSSRESVEINNRTRNMTNMKFDFLEFDDTDFGSSEFIKNFLDREGAGDFHDMMMDKEGITIKSLLDESSKLIKKHKKMDKTLHKPEIPTMFSMESMFVFVDTVLKTLQLTDENYIVYDQAILADPIALAKAGYDSNFEEFIRTLIRKNDLSRTASIQSILASTDHPPSSSSSSKPGVFKKLFGRRRGSVG</sequence>
<comment type="caution">
    <text evidence="4">The sequence shown here is derived from an EMBL/GenBank/DDBJ whole genome shotgun (WGS) entry which is preliminary data.</text>
</comment>
<dbReference type="Pfam" id="PF00616">
    <property type="entry name" value="RasGAP"/>
    <property type="match status" value="2"/>
</dbReference>
<dbReference type="PANTHER" id="PTHR10194">
    <property type="entry name" value="RAS GTPASE-ACTIVATING PROTEINS"/>
    <property type="match status" value="1"/>
</dbReference>
<feature type="region of interest" description="Disordered" evidence="2">
    <location>
        <begin position="878"/>
        <end position="907"/>
    </location>
</feature>
<dbReference type="InterPro" id="IPR008936">
    <property type="entry name" value="Rho_GTPase_activation_prot"/>
</dbReference>